<organism evidence="7 8">
    <name type="scientific">Plakobranchus ocellatus</name>
    <dbReference type="NCBI Taxonomy" id="259542"/>
    <lineage>
        <taxon>Eukaryota</taxon>
        <taxon>Metazoa</taxon>
        <taxon>Spiralia</taxon>
        <taxon>Lophotrochozoa</taxon>
        <taxon>Mollusca</taxon>
        <taxon>Gastropoda</taxon>
        <taxon>Heterobranchia</taxon>
        <taxon>Euthyneura</taxon>
        <taxon>Panpulmonata</taxon>
        <taxon>Sacoglossa</taxon>
        <taxon>Placobranchoidea</taxon>
        <taxon>Plakobranchidae</taxon>
        <taxon>Plakobranchus</taxon>
    </lineage>
</organism>
<dbReference type="InterPro" id="IPR018378">
    <property type="entry name" value="C-type_lectin_CS"/>
</dbReference>
<dbReference type="InterPro" id="IPR001304">
    <property type="entry name" value="C-type_lectin-like"/>
</dbReference>
<dbReference type="PROSITE" id="PS50041">
    <property type="entry name" value="C_TYPE_LECTIN_2"/>
    <property type="match status" value="1"/>
</dbReference>
<sequence>MGKLCIITENASGECCGISKQLDKATEEIELLEEGVEGAAKKLEEHIAVVLDSVENIHDLEARIKGLYTIVSIHPLFYVPSAVYKEEKIYAISRRDAVFDLEKMNNKCKEMSGYLVEIDDAEELKFVTKLAILTRSLVYIGTNDVEEEGKYVHYNSKKSLPDGLKWKAGNPDNYGDDPGEDCMILSGQGLNDIDCKRNARFICEIPIV</sequence>
<evidence type="ECO:0000256" key="4">
    <source>
        <dbReference type="ARBA" id="ARBA00022734"/>
    </source>
</evidence>
<dbReference type="GO" id="GO:0005615">
    <property type="term" value="C:extracellular space"/>
    <property type="evidence" value="ECO:0007669"/>
    <property type="project" value="TreeGrafter"/>
</dbReference>
<dbReference type="CDD" id="cd00037">
    <property type="entry name" value="CLECT"/>
    <property type="match status" value="1"/>
</dbReference>
<dbReference type="GO" id="GO:0008083">
    <property type="term" value="F:growth factor activity"/>
    <property type="evidence" value="ECO:0007669"/>
    <property type="project" value="TreeGrafter"/>
</dbReference>
<dbReference type="Pfam" id="PF00059">
    <property type="entry name" value="Lectin_C"/>
    <property type="match status" value="1"/>
</dbReference>
<name>A0AAV3YC52_9GAST</name>
<keyword evidence="2" id="KW-0964">Secreted</keyword>
<evidence type="ECO:0000256" key="1">
    <source>
        <dbReference type="ARBA" id="ARBA00004613"/>
    </source>
</evidence>
<evidence type="ECO:0000259" key="6">
    <source>
        <dbReference type="PROSITE" id="PS50041"/>
    </source>
</evidence>
<evidence type="ECO:0000256" key="5">
    <source>
        <dbReference type="ARBA" id="ARBA00023157"/>
    </source>
</evidence>
<keyword evidence="5" id="KW-1015">Disulfide bond</keyword>
<protein>
    <submittedName>
        <fullName evidence="7">Collectin-12</fullName>
    </submittedName>
</protein>
<dbReference type="EMBL" id="BLXT01000825">
    <property type="protein sequence ID" value="GFN80614.1"/>
    <property type="molecule type" value="Genomic_DNA"/>
</dbReference>
<dbReference type="SMART" id="SM00034">
    <property type="entry name" value="CLECT"/>
    <property type="match status" value="1"/>
</dbReference>
<evidence type="ECO:0000313" key="7">
    <source>
        <dbReference type="EMBL" id="GFN80614.1"/>
    </source>
</evidence>
<dbReference type="InterPro" id="IPR051663">
    <property type="entry name" value="CLec_Tetranectin-domain"/>
</dbReference>
<dbReference type="Proteomes" id="UP000735302">
    <property type="component" value="Unassembled WGS sequence"/>
</dbReference>
<dbReference type="InterPro" id="IPR016186">
    <property type="entry name" value="C-type_lectin-like/link_sf"/>
</dbReference>
<dbReference type="SUPFAM" id="SSF56436">
    <property type="entry name" value="C-type lectin-like"/>
    <property type="match status" value="1"/>
</dbReference>
<keyword evidence="3" id="KW-0732">Signal</keyword>
<feature type="domain" description="C-type lectin" evidence="6">
    <location>
        <begin position="108"/>
        <end position="204"/>
    </location>
</feature>
<dbReference type="InterPro" id="IPR016187">
    <property type="entry name" value="CTDL_fold"/>
</dbReference>
<dbReference type="PROSITE" id="PS00615">
    <property type="entry name" value="C_TYPE_LECTIN_1"/>
    <property type="match status" value="1"/>
</dbReference>
<evidence type="ECO:0000313" key="8">
    <source>
        <dbReference type="Proteomes" id="UP000735302"/>
    </source>
</evidence>
<dbReference type="GO" id="GO:0030246">
    <property type="term" value="F:carbohydrate binding"/>
    <property type="evidence" value="ECO:0007669"/>
    <property type="project" value="UniProtKB-KW"/>
</dbReference>
<dbReference type="PANTHER" id="PTHR22799:SF1">
    <property type="entry name" value="C-TYPE LECTIN DOMAIN FAMILY 11 MEMBER A"/>
    <property type="match status" value="1"/>
</dbReference>
<evidence type="ECO:0000256" key="2">
    <source>
        <dbReference type="ARBA" id="ARBA00022525"/>
    </source>
</evidence>
<keyword evidence="4" id="KW-0430">Lectin</keyword>
<keyword evidence="8" id="KW-1185">Reference proteome</keyword>
<comment type="subcellular location">
    <subcellularLocation>
        <location evidence="1">Secreted</location>
    </subcellularLocation>
</comment>
<comment type="caution">
    <text evidence="7">The sequence shown here is derived from an EMBL/GenBank/DDBJ whole genome shotgun (WGS) entry which is preliminary data.</text>
</comment>
<evidence type="ECO:0000256" key="3">
    <source>
        <dbReference type="ARBA" id="ARBA00022729"/>
    </source>
</evidence>
<dbReference type="PANTHER" id="PTHR22799">
    <property type="entry name" value="TETRANECTIN-RELATED"/>
    <property type="match status" value="1"/>
</dbReference>
<gene>
    <name evidence="7" type="ORF">PoB_000712000</name>
</gene>
<dbReference type="Gene3D" id="3.10.100.10">
    <property type="entry name" value="Mannose-Binding Protein A, subunit A"/>
    <property type="match status" value="1"/>
</dbReference>
<proteinExistence type="predicted"/>
<reference evidence="7 8" key="1">
    <citation type="journal article" date="2021" name="Elife">
        <title>Chloroplast acquisition without the gene transfer in kleptoplastic sea slugs, Plakobranchus ocellatus.</title>
        <authorList>
            <person name="Maeda T."/>
            <person name="Takahashi S."/>
            <person name="Yoshida T."/>
            <person name="Shimamura S."/>
            <person name="Takaki Y."/>
            <person name="Nagai Y."/>
            <person name="Toyoda A."/>
            <person name="Suzuki Y."/>
            <person name="Arimoto A."/>
            <person name="Ishii H."/>
            <person name="Satoh N."/>
            <person name="Nishiyama T."/>
            <person name="Hasebe M."/>
            <person name="Maruyama T."/>
            <person name="Minagawa J."/>
            <person name="Obokata J."/>
            <person name="Shigenobu S."/>
        </authorList>
    </citation>
    <scope>NUCLEOTIDE SEQUENCE [LARGE SCALE GENOMIC DNA]</scope>
</reference>
<accession>A0AAV3YC52</accession>
<dbReference type="AlphaFoldDB" id="A0AAV3YC52"/>